<gene>
    <name evidence="4" type="ORF">CS053_14910</name>
</gene>
<evidence type="ECO:0000256" key="2">
    <source>
        <dbReference type="ARBA" id="ARBA00022737"/>
    </source>
</evidence>
<protein>
    <submittedName>
        <fullName evidence="4">Acyltransferase</fullName>
    </submittedName>
</protein>
<evidence type="ECO:0000256" key="1">
    <source>
        <dbReference type="ARBA" id="ARBA00022679"/>
    </source>
</evidence>
<dbReference type="EMBL" id="CP042807">
    <property type="protein sequence ID" value="QEE26479.1"/>
    <property type="molecule type" value="Genomic_DNA"/>
</dbReference>
<dbReference type="KEGG" id="rgl:CS053_14910"/>
<dbReference type="Gene3D" id="2.160.10.10">
    <property type="entry name" value="Hexapeptide repeat proteins"/>
    <property type="match status" value="1"/>
</dbReference>
<evidence type="ECO:0000313" key="4">
    <source>
        <dbReference type="EMBL" id="QEE26479.1"/>
    </source>
</evidence>
<reference evidence="4 5" key="1">
    <citation type="submission" date="2019-08" db="EMBL/GenBank/DDBJ databases">
        <title>Complete genome sequence of Rhodanobacter glycinis strain T01E-68 isolated from tomato root.</title>
        <authorList>
            <person name="Weon H.-Y."/>
            <person name="Lee S.A."/>
        </authorList>
    </citation>
    <scope>NUCLEOTIDE SEQUENCE [LARGE SCALE GENOMIC DNA]</scope>
    <source>
        <strain evidence="4 5">T01E-68</strain>
    </source>
</reference>
<dbReference type="Pfam" id="PF00132">
    <property type="entry name" value="Hexapep"/>
    <property type="match status" value="1"/>
</dbReference>
<dbReference type="AlphaFoldDB" id="A0A5B9E407"/>
<dbReference type="CDD" id="cd04647">
    <property type="entry name" value="LbH_MAT_like"/>
    <property type="match status" value="1"/>
</dbReference>
<dbReference type="InterPro" id="IPR051159">
    <property type="entry name" value="Hexapeptide_acetyltransf"/>
</dbReference>
<dbReference type="InterPro" id="IPR011004">
    <property type="entry name" value="Trimer_LpxA-like_sf"/>
</dbReference>
<keyword evidence="2" id="KW-0677">Repeat</keyword>
<dbReference type="InterPro" id="IPR001451">
    <property type="entry name" value="Hexapep"/>
</dbReference>
<accession>A0A5B9E407</accession>
<dbReference type="SUPFAM" id="SSF51161">
    <property type="entry name" value="Trimeric LpxA-like enzymes"/>
    <property type="match status" value="1"/>
</dbReference>
<dbReference type="PANTHER" id="PTHR23416:SF78">
    <property type="entry name" value="LIPOPOLYSACCHARIDE BIOSYNTHESIS O-ACETYL TRANSFERASE WBBJ-RELATED"/>
    <property type="match status" value="1"/>
</dbReference>
<evidence type="ECO:0000313" key="5">
    <source>
        <dbReference type="Proteomes" id="UP000321807"/>
    </source>
</evidence>
<organism evidence="4 5">
    <name type="scientific">Rhodanobacter glycinis</name>
    <dbReference type="NCBI Taxonomy" id="582702"/>
    <lineage>
        <taxon>Bacteria</taxon>
        <taxon>Pseudomonadati</taxon>
        <taxon>Pseudomonadota</taxon>
        <taxon>Gammaproteobacteria</taxon>
        <taxon>Lysobacterales</taxon>
        <taxon>Rhodanobacteraceae</taxon>
        <taxon>Rhodanobacter</taxon>
    </lineage>
</organism>
<sequence length="177" mass="18179">MLAGKVLVMGPLPLIKNKNGGVLKIGCDTVLNSDNENSNTPIPSPVKFVLGKNALIQIGDNCDLNGVAVTAYESVIIGNRVQIGAAGLITDTDLHPIGVAGRRAQMSGEPFPLDLVAKAPVVIADDVWIGFNVMILKGVHIGKGSIVGAGSVVTKDVPPFSVVGGNPAKVIKTIDPA</sequence>
<proteinExistence type="predicted"/>
<evidence type="ECO:0000256" key="3">
    <source>
        <dbReference type="ARBA" id="ARBA00023315"/>
    </source>
</evidence>
<dbReference type="Proteomes" id="UP000321807">
    <property type="component" value="Chromosome"/>
</dbReference>
<dbReference type="GO" id="GO:0016746">
    <property type="term" value="F:acyltransferase activity"/>
    <property type="evidence" value="ECO:0007669"/>
    <property type="project" value="UniProtKB-KW"/>
</dbReference>
<name>A0A5B9E407_9GAMM</name>
<dbReference type="InterPro" id="IPR018357">
    <property type="entry name" value="Hexapep_transf_CS"/>
</dbReference>
<keyword evidence="3 4" id="KW-0012">Acyltransferase</keyword>
<dbReference type="PANTHER" id="PTHR23416">
    <property type="entry name" value="SIALIC ACID SYNTHASE-RELATED"/>
    <property type="match status" value="1"/>
</dbReference>
<keyword evidence="1 4" id="KW-0808">Transferase</keyword>
<dbReference type="PROSITE" id="PS00101">
    <property type="entry name" value="HEXAPEP_TRANSFERASES"/>
    <property type="match status" value="1"/>
</dbReference>